<evidence type="ECO:0000313" key="1">
    <source>
        <dbReference type="EMBL" id="PAE86672.1"/>
    </source>
</evidence>
<reference evidence="1 2" key="1">
    <citation type="submission" date="2017-07" db="EMBL/GenBank/DDBJ databases">
        <title>Isolation and whole genome analysis of endospore-forming bacteria from heroin.</title>
        <authorList>
            <person name="Kalinowski J."/>
            <person name="Ahrens B."/>
            <person name="Al-Dilaimi A."/>
            <person name="Winkler A."/>
            <person name="Wibberg D."/>
            <person name="Schleenbecker U."/>
            <person name="Ruckert C."/>
            <person name="Wolfel R."/>
            <person name="Grass G."/>
        </authorList>
    </citation>
    <scope>NUCLEOTIDE SEQUENCE [LARGE SCALE GENOMIC DNA]</scope>
    <source>
        <strain evidence="1 2">7539</strain>
    </source>
</reference>
<comment type="caution">
    <text evidence="1">The sequence shown here is derived from an EMBL/GenBank/DDBJ whole genome shotgun (WGS) entry which is preliminary data.</text>
</comment>
<dbReference type="PANTHER" id="PTHR13812">
    <property type="entry name" value="KETIMINE REDUCTASE MU-CRYSTALLIN"/>
    <property type="match status" value="1"/>
</dbReference>
<dbReference type="RefSeq" id="WP_095327450.1">
    <property type="nucleotide sequence ID" value="NZ_NPCC01000056.1"/>
</dbReference>
<dbReference type="SUPFAM" id="SSF51735">
    <property type="entry name" value="NAD(P)-binding Rossmann-fold domains"/>
    <property type="match status" value="1"/>
</dbReference>
<accession>A0A268NT30</accession>
<dbReference type="Proteomes" id="UP000216207">
    <property type="component" value="Unassembled WGS sequence"/>
</dbReference>
<dbReference type="Gene3D" id="3.30.1780.10">
    <property type="entry name" value="ornithine cyclodeaminase, domain 1"/>
    <property type="match status" value="1"/>
</dbReference>
<dbReference type="Pfam" id="PF02423">
    <property type="entry name" value="OCD_Mu_crystall"/>
    <property type="match status" value="1"/>
</dbReference>
<dbReference type="GO" id="GO:0005737">
    <property type="term" value="C:cytoplasm"/>
    <property type="evidence" value="ECO:0007669"/>
    <property type="project" value="TreeGrafter"/>
</dbReference>
<dbReference type="Gene3D" id="3.40.50.720">
    <property type="entry name" value="NAD(P)-binding Rossmann-like Domain"/>
    <property type="match status" value="1"/>
</dbReference>
<sequence length="316" mass="34305">MEHYQEEAIRNHVTLCDDALIEIEEAFKKLHSRTVSQPPVIRVDIPEHRGEADIKTAYIPGLSTFAIKVSCGFFNNPSIGLPSLGGLMLAMDARTGVPKALLADNGYLTDVRTALAGAIAADRLAKKTISTVAVFGTGMQARLQVKALKLVRNFAEVIVVGRSEEKAHLYKKEIEDELNVPVHVAKSGQEAAEQADLIVTTTPAEHYILKADWLLPGVHVTAIGSDAEHKQEIEPAAFFKADKVVCDLYSQSSTIGELHHVQDFLAEHAIELGAILTGEKEGRTSEQERTICDLTGTGVQDTAIANYALAKMKRSG</sequence>
<proteinExistence type="predicted"/>
<dbReference type="EMBL" id="NPCC01000056">
    <property type="protein sequence ID" value="PAE86672.1"/>
    <property type="molecule type" value="Genomic_DNA"/>
</dbReference>
<protein>
    <submittedName>
        <fullName evidence="1">Cyclodeaminase</fullName>
    </submittedName>
</protein>
<dbReference type="NCBIfam" id="NF006141">
    <property type="entry name" value="PRK08291.1"/>
    <property type="match status" value="1"/>
</dbReference>
<dbReference type="PANTHER" id="PTHR13812:SF19">
    <property type="entry name" value="KETIMINE REDUCTASE MU-CRYSTALLIN"/>
    <property type="match status" value="1"/>
</dbReference>
<dbReference type="InterPro" id="IPR003462">
    <property type="entry name" value="ODC_Mu_crystall"/>
</dbReference>
<organism evidence="1 2">
    <name type="scientific">Shouchella clausii</name>
    <name type="common">Alkalihalobacillus clausii</name>
    <dbReference type="NCBI Taxonomy" id="79880"/>
    <lineage>
        <taxon>Bacteria</taxon>
        <taxon>Bacillati</taxon>
        <taxon>Bacillota</taxon>
        <taxon>Bacilli</taxon>
        <taxon>Bacillales</taxon>
        <taxon>Bacillaceae</taxon>
        <taxon>Shouchella</taxon>
    </lineage>
</organism>
<dbReference type="InterPro" id="IPR023401">
    <property type="entry name" value="ODC_N"/>
</dbReference>
<name>A0A268NT30_SHOCL</name>
<dbReference type="AlphaFoldDB" id="A0A268NT30"/>
<dbReference type="InterPro" id="IPR036291">
    <property type="entry name" value="NAD(P)-bd_dom_sf"/>
</dbReference>
<dbReference type="PIRSF" id="PIRSF001439">
    <property type="entry name" value="CryM"/>
    <property type="match status" value="1"/>
</dbReference>
<gene>
    <name evidence="1" type="ORF">CHH72_22235</name>
</gene>
<evidence type="ECO:0000313" key="2">
    <source>
        <dbReference type="Proteomes" id="UP000216207"/>
    </source>
</evidence>